<dbReference type="Gene3D" id="1.10.225.10">
    <property type="entry name" value="Saposin-like"/>
    <property type="match status" value="1"/>
</dbReference>
<keyword evidence="5" id="KW-0067">ATP-binding</keyword>
<sequence>MPVVWMQNQLAQNKTHKLILNYINQVCFASVYLVPWENQPWSVPVFGSMPDIVFTIGGKKFKLRPKQLLSLTFYFCRLCEGGELLHRILAKKNSRYSEKDAAAVVRQMLKVAAECHLPGLVHRDMKPECAIHKAILSKKAAIINYLLVNSANPFIQDKLALVEILQRQPTTFSGIAVPSSAMLGTYAK</sequence>
<keyword evidence="4" id="KW-0418">Kinase</keyword>
<dbReference type="GO" id="GO:0004674">
    <property type="term" value="F:protein serine/threonine kinase activity"/>
    <property type="evidence" value="ECO:0007669"/>
    <property type="project" value="UniProtKB-KW"/>
</dbReference>
<dbReference type="InterPro" id="IPR021109">
    <property type="entry name" value="Peptidase_aspartic_dom_sf"/>
</dbReference>
<gene>
    <name evidence="7" type="ORF">NCGR_LOCUS36299</name>
</gene>
<comment type="caution">
    <text evidence="7">The sequence shown here is derived from an EMBL/GenBank/DDBJ whole genome shotgun (WGS) entry which is preliminary data.</text>
</comment>
<dbReference type="Gene3D" id="2.40.70.10">
    <property type="entry name" value="Acid Proteases"/>
    <property type="match status" value="1"/>
</dbReference>
<dbReference type="Proteomes" id="UP000604825">
    <property type="component" value="Unassembled WGS sequence"/>
</dbReference>
<evidence type="ECO:0000313" key="7">
    <source>
        <dbReference type="EMBL" id="CAD6252651.1"/>
    </source>
</evidence>
<dbReference type="InterPro" id="IPR000719">
    <property type="entry name" value="Prot_kinase_dom"/>
</dbReference>
<dbReference type="InterPro" id="IPR011009">
    <property type="entry name" value="Kinase-like_dom_sf"/>
</dbReference>
<accession>A0A811PX87</accession>
<evidence type="ECO:0000259" key="6">
    <source>
        <dbReference type="PROSITE" id="PS50011"/>
    </source>
</evidence>
<dbReference type="PROSITE" id="PS50011">
    <property type="entry name" value="PROTEIN_KINASE_DOM"/>
    <property type="match status" value="1"/>
</dbReference>
<dbReference type="OrthoDB" id="1429094at2759"/>
<keyword evidence="3" id="KW-0547">Nucleotide-binding</keyword>
<dbReference type="SUPFAM" id="SSF56112">
    <property type="entry name" value="Protein kinase-like (PK-like)"/>
    <property type="match status" value="1"/>
</dbReference>
<dbReference type="InterPro" id="IPR050205">
    <property type="entry name" value="CDPK_Ser/Thr_kinases"/>
</dbReference>
<dbReference type="EMBL" id="CAJGYO010000009">
    <property type="protein sequence ID" value="CAD6252651.1"/>
    <property type="molecule type" value="Genomic_DNA"/>
</dbReference>
<proteinExistence type="predicted"/>
<feature type="domain" description="Protein kinase" evidence="6">
    <location>
        <begin position="1"/>
        <end position="188"/>
    </location>
</feature>
<dbReference type="AlphaFoldDB" id="A0A811PX87"/>
<evidence type="ECO:0000256" key="5">
    <source>
        <dbReference type="ARBA" id="ARBA00022840"/>
    </source>
</evidence>
<dbReference type="GO" id="GO:0005524">
    <property type="term" value="F:ATP binding"/>
    <property type="evidence" value="ECO:0007669"/>
    <property type="project" value="UniProtKB-KW"/>
</dbReference>
<dbReference type="Gene3D" id="1.10.510.10">
    <property type="entry name" value="Transferase(Phosphotransferase) domain 1"/>
    <property type="match status" value="1"/>
</dbReference>
<evidence type="ECO:0000313" key="8">
    <source>
        <dbReference type="Proteomes" id="UP000604825"/>
    </source>
</evidence>
<organism evidence="7 8">
    <name type="scientific">Miscanthus lutarioriparius</name>
    <dbReference type="NCBI Taxonomy" id="422564"/>
    <lineage>
        <taxon>Eukaryota</taxon>
        <taxon>Viridiplantae</taxon>
        <taxon>Streptophyta</taxon>
        <taxon>Embryophyta</taxon>
        <taxon>Tracheophyta</taxon>
        <taxon>Spermatophyta</taxon>
        <taxon>Magnoliopsida</taxon>
        <taxon>Liliopsida</taxon>
        <taxon>Poales</taxon>
        <taxon>Poaceae</taxon>
        <taxon>PACMAD clade</taxon>
        <taxon>Panicoideae</taxon>
        <taxon>Andropogonodae</taxon>
        <taxon>Andropogoneae</taxon>
        <taxon>Saccharinae</taxon>
        <taxon>Miscanthus</taxon>
    </lineage>
</organism>
<evidence type="ECO:0000256" key="2">
    <source>
        <dbReference type="ARBA" id="ARBA00022679"/>
    </source>
</evidence>
<name>A0A811PX87_9POAL</name>
<dbReference type="PANTHER" id="PTHR24349">
    <property type="entry name" value="SERINE/THREONINE-PROTEIN KINASE"/>
    <property type="match status" value="1"/>
</dbReference>
<keyword evidence="1" id="KW-0723">Serine/threonine-protein kinase</keyword>
<evidence type="ECO:0000256" key="3">
    <source>
        <dbReference type="ARBA" id="ARBA00022741"/>
    </source>
</evidence>
<evidence type="ECO:0000256" key="1">
    <source>
        <dbReference type="ARBA" id="ARBA00022527"/>
    </source>
</evidence>
<reference evidence="7" key="1">
    <citation type="submission" date="2020-10" db="EMBL/GenBank/DDBJ databases">
        <authorList>
            <person name="Han B."/>
            <person name="Lu T."/>
            <person name="Zhao Q."/>
            <person name="Huang X."/>
            <person name="Zhao Y."/>
        </authorList>
    </citation>
    <scope>NUCLEOTIDE SEQUENCE</scope>
</reference>
<evidence type="ECO:0000256" key="4">
    <source>
        <dbReference type="ARBA" id="ARBA00022777"/>
    </source>
</evidence>
<keyword evidence="2" id="KW-0808">Transferase</keyword>
<keyword evidence="8" id="KW-1185">Reference proteome</keyword>
<protein>
    <recommendedName>
        <fullName evidence="6">Protein kinase domain-containing protein</fullName>
    </recommendedName>
</protein>